<dbReference type="GO" id="GO:0009103">
    <property type="term" value="P:lipopolysaccharide biosynthetic process"/>
    <property type="evidence" value="ECO:0007669"/>
    <property type="project" value="TreeGrafter"/>
</dbReference>
<dbReference type="GO" id="GO:0016757">
    <property type="term" value="F:glycosyltransferase activity"/>
    <property type="evidence" value="ECO:0007669"/>
    <property type="project" value="InterPro"/>
</dbReference>
<protein>
    <submittedName>
        <fullName evidence="4">Glycosyltransferase involved in cell wall bisynthesis</fullName>
    </submittedName>
</protein>
<feature type="domain" description="Glycosyltransferase subfamily 4-like N-terminal" evidence="3">
    <location>
        <begin position="21"/>
        <end position="204"/>
    </location>
</feature>
<evidence type="ECO:0000259" key="2">
    <source>
        <dbReference type="Pfam" id="PF00534"/>
    </source>
</evidence>
<dbReference type="PANTHER" id="PTHR46401:SF2">
    <property type="entry name" value="GLYCOSYLTRANSFERASE WBBK-RELATED"/>
    <property type="match status" value="1"/>
</dbReference>
<evidence type="ECO:0000259" key="3">
    <source>
        <dbReference type="Pfam" id="PF13439"/>
    </source>
</evidence>
<dbReference type="InterPro" id="IPR028098">
    <property type="entry name" value="Glyco_trans_4-like_N"/>
</dbReference>
<dbReference type="InterPro" id="IPR001296">
    <property type="entry name" value="Glyco_trans_1"/>
</dbReference>
<feature type="domain" description="Glycosyl transferase family 1" evidence="2">
    <location>
        <begin position="214"/>
        <end position="382"/>
    </location>
</feature>
<evidence type="ECO:0000313" key="4">
    <source>
        <dbReference type="EMBL" id="SHF10425.1"/>
    </source>
</evidence>
<dbReference type="Pfam" id="PF13439">
    <property type="entry name" value="Glyco_transf_4"/>
    <property type="match status" value="1"/>
</dbReference>
<gene>
    <name evidence="4" type="ORF">SAMN02745164_01790</name>
</gene>
<dbReference type="Gene3D" id="3.40.50.2000">
    <property type="entry name" value="Glycogen Phosphorylase B"/>
    <property type="match status" value="2"/>
</dbReference>
<reference evidence="4" key="1">
    <citation type="submission" date="2016-11" db="EMBL/GenBank/DDBJ databases">
        <authorList>
            <person name="Varghese N."/>
            <person name="Submissions S."/>
        </authorList>
    </citation>
    <scope>NUCLEOTIDE SEQUENCE [LARGE SCALE GENOMIC DNA]</scope>
    <source>
        <strain evidence="4">DSM 16785</strain>
    </source>
</reference>
<sequence length="404" mass="47038">MKILIIHAYFLDENDFGGSRMNELVKVLKNRGHDITVISSGINYSTGKSYSYVKKMFNNRKIYDSVDLIRVKISDSYNKSFLGRLKAYTEFTYKTTGKILSFKKQDVVITTSPPLFVGTPGLYAKRFKKSKWIFEVRDLWPEFAETTGVIKNKKILKYSYNYERKMYYKSDGVVVLTPAFKRDIISRYPKLENKIKVFTNAADFDSVYFDKEARERIRKKYNLKNKKVFIYTGAHGLANGLWQIIEVAKRIQDKKVVFMLVGDGMKKQELIDEAKRYDLKNILFIPPVSKKDIKDYISAADYGISVLIPNKSFEKIYPNKVFDYMSCERPILNIIKGQTAELIKKSKCGVTAEPGDIEDIINKIYDLLEKDEKENLGENGYNYVKKNFDRKIIMNNYVDYIESI</sequence>
<dbReference type="PANTHER" id="PTHR46401">
    <property type="entry name" value="GLYCOSYLTRANSFERASE WBBK-RELATED"/>
    <property type="match status" value="1"/>
</dbReference>
<dbReference type="Pfam" id="PF00534">
    <property type="entry name" value="Glycos_transf_1"/>
    <property type="match status" value="1"/>
</dbReference>
<keyword evidence="1" id="KW-0808">Transferase</keyword>
<proteinExistence type="predicted"/>
<organism evidence="4 5">
    <name type="scientific">Marinitoga hydrogenitolerans (strain DSM 16785 / JCM 12826 / AT1271)</name>
    <dbReference type="NCBI Taxonomy" id="1122195"/>
    <lineage>
        <taxon>Bacteria</taxon>
        <taxon>Thermotogati</taxon>
        <taxon>Thermotogota</taxon>
        <taxon>Thermotogae</taxon>
        <taxon>Petrotogales</taxon>
        <taxon>Petrotogaceae</taxon>
        <taxon>Marinitoga</taxon>
    </lineage>
</organism>
<dbReference type="SUPFAM" id="SSF53756">
    <property type="entry name" value="UDP-Glycosyltransferase/glycogen phosphorylase"/>
    <property type="match status" value="1"/>
</dbReference>
<evidence type="ECO:0000313" key="5">
    <source>
        <dbReference type="Proteomes" id="UP000184334"/>
    </source>
</evidence>
<accession>A0A1M4YXI6</accession>
<keyword evidence="5" id="KW-1185">Reference proteome</keyword>
<comment type="caution">
    <text evidence="4">The sequence shown here is derived from an EMBL/GenBank/DDBJ whole genome shotgun (WGS) entry which is preliminary data.</text>
</comment>
<dbReference type="Proteomes" id="UP000184334">
    <property type="component" value="Unassembled WGS sequence"/>
</dbReference>
<evidence type="ECO:0000256" key="1">
    <source>
        <dbReference type="ARBA" id="ARBA00022679"/>
    </source>
</evidence>
<dbReference type="AlphaFoldDB" id="A0A1M4YXI6"/>
<dbReference type="STRING" id="1122195.SAMN02745164_01790"/>
<name>A0A1M4YXI6_MARH1</name>
<dbReference type="EMBL" id="FQUI01000035">
    <property type="protein sequence ID" value="SHF10425.1"/>
    <property type="molecule type" value="Genomic_DNA"/>
</dbReference>
<dbReference type="OrthoDB" id="9811902at2"/>
<dbReference type="CDD" id="cd03794">
    <property type="entry name" value="GT4_WbuB-like"/>
    <property type="match status" value="1"/>
</dbReference>
<dbReference type="RefSeq" id="WP_072865538.1">
    <property type="nucleotide sequence ID" value="NZ_FQUI01000035.1"/>
</dbReference>